<keyword evidence="4" id="KW-1185">Reference proteome</keyword>
<evidence type="ECO:0000313" key="4">
    <source>
        <dbReference type="Proteomes" id="UP000694565"/>
    </source>
</evidence>
<dbReference type="Gene3D" id="3.30.110.20">
    <property type="entry name" value="Alba-like domain"/>
    <property type="match status" value="1"/>
</dbReference>
<dbReference type="GO" id="GO:0003723">
    <property type="term" value="F:RNA binding"/>
    <property type="evidence" value="ECO:0007669"/>
    <property type="project" value="TreeGrafter"/>
</dbReference>
<sequence length="162" mass="18262">MENYHKTRTMERPSVCPFSALPPDTPEVRVRDGSKIRHPLRYALSRMEAGPRGEAITCAEVVKRRVPGLHQITRLQFCTVDEVWDPLETSAGLDSLTVSRNVPSIWILLSRDALDCSQPGYQEPGRHDALWAHKEDGGGPDTTFLPKGLEDRRHSQFSDDDL</sequence>
<dbReference type="Proteomes" id="UP000694565">
    <property type="component" value="Unplaced"/>
</dbReference>
<dbReference type="GeneTree" id="ENSGT00390000002564"/>
<dbReference type="SUPFAM" id="SSF82704">
    <property type="entry name" value="AlbA-like"/>
    <property type="match status" value="1"/>
</dbReference>
<dbReference type="GO" id="GO:0001682">
    <property type="term" value="P:tRNA 5'-leader removal"/>
    <property type="evidence" value="ECO:0007669"/>
    <property type="project" value="TreeGrafter"/>
</dbReference>
<reference evidence="3" key="1">
    <citation type="submission" date="2025-08" db="UniProtKB">
        <authorList>
            <consortium name="Ensembl"/>
        </authorList>
    </citation>
    <scope>IDENTIFICATION</scope>
</reference>
<protein>
    <submittedName>
        <fullName evidence="3">Ribonuclease P/MRP 25 subunit-like</fullName>
    </submittedName>
</protein>
<dbReference type="GO" id="GO:0000172">
    <property type="term" value="C:ribonuclease MRP complex"/>
    <property type="evidence" value="ECO:0007669"/>
    <property type="project" value="TreeGrafter"/>
</dbReference>
<reference evidence="3" key="2">
    <citation type="submission" date="2025-09" db="UniProtKB">
        <authorList>
            <consortium name="Ensembl"/>
        </authorList>
    </citation>
    <scope>IDENTIFICATION</scope>
</reference>
<dbReference type="AlphaFoldDB" id="A0A8C3AHS6"/>
<dbReference type="PANTHER" id="PTHR13516:SF8">
    <property type="entry name" value="RIBONUCLEASE P PROTEIN SUBUNIT P25-LIKE PROTEIN"/>
    <property type="match status" value="1"/>
</dbReference>
<name>A0A8C3AHS6_CYCLU</name>
<evidence type="ECO:0000256" key="2">
    <source>
        <dbReference type="SAM" id="MobiDB-lite"/>
    </source>
</evidence>
<evidence type="ECO:0000313" key="3">
    <source>
        <dbReference type="Ensembl" id="ENSCLMP00005042559.1"/>
    </source>
</evidence>
<feature type="region of interest" description="Disordered" evidence="2">
    <location>
        <begin position="130"/>
        <end position="162"/>
    </location>
</feature>
<evidence type="ECO:0000256" key="1">
    <source>
        <dbReference type="ARBA" id="ARBA00008018"/>
    </source>
</evidence>
<organism evidence="3 4">
    <name type="scientific">Cyclopterus lumpus</name>
    <name type="common">Lumpsucker</name>
    <dbReference type="NCBI Taxonomy" id="8103"/>
    <lineage>
        <taxon>Eukaryota</taxon>
        <taxon>Metazoa</taxon>
        <taxon>Chordata</taxon>
        <taxon>Craniata</taxon>
        <taxon>Vertebrata</taxon>
        <taxon>Euteleostomi</taxon>
        <taxon>Actinopterygii</taxon>
        <taxon>Neopterygii</taxon>
        <taxon>Teleostei</taxon>
        <taxon>Neoteleostei</taxon>
        <taxon>Acanthomorphata</taxon>
        <taxon>Eupercaria</taxon>
        <taxon>Perciformes</taxon>
        <taxon>Cottioidei</taxon>
        <taxon>Cottales</taxon>
        <taxon>Cyclopteridae</taxon>
        <taxon>Cyclopterus</taxon>
    </lineage>
</organism>
<dbReference type="Ensembl" id="ENSCLMT00005044086.1">
    <property type="protein sequence ID" value="ENSCLMP00005042559.1"/>
    <property type="gene ID" value="ENSCLMG00005019815.1"/>
</dbReference>
<comment type="similarity">
    <text evidence="1">Belongs to the histone-like Alba family.</text>
</comment>
<feature type="compositionally biased region" description="Basic and acidic residues" evidence="2">
    <location>
        <begin position="148"/>
        <end position="162"/>
    </location>
</feature>
<dbReference type="InterPro" id="IPR036882">
    <property type="entry name" value="Alba-like_dom_sf"/>
</dbReference>
<dbReference type="PANTHER" id="PTHR13516">
    <property type="entry name" value="RIBONUCLEASE P SUBUNIT P25"/>
    <property type="match status" value="1"/>
</dbReference>
<proteinExistence type="inferred from homology"/>
<dbReference type="InterPro" id="IPR051958">
    <property type="entry name" value="Alba-like_NAB"/>
</dbReference>
<accession>A0A8C3AHS6</accession>